<protein>
    <submittedName>
        <fullName evidence="1">Uncharacterized protein</fullName>
    </submittedName>
</protein>
<sequence length="102" mass="11381">MKTSLQHLQAAHRDQNMPLAAHLLCSLVQEQHPTTLLTIPQQRQFARCCQHLVYDTPCTPGGMRLLLSAEVCFNYAYGSPGQMGARGCCRHPRQDVMKEACA</sequence>
<keyword evidence="2" id="KW-1185">Reference proteome</keyword>
<evidence type="ECO:0000313" key="2">
    <source>
        <dbReference type="Proteomes" id="UP000831785"/>
    </source>
</evidence>
<dbReference type="EMBL" id="CP095049">
    <property type="protein sequence ID" value="UOQ52302.1"/>
    <property type="molecule type" value="Genomic_DNA"/>
</dbReference>
<organism evidence="1 2">
    <name type="scientific">Hymenobacter cellulosivorans</name>
    <dbReference type="NCBI Taxonomy" id="2932249"/>
    <lineage>
        <taxon>Bacteria</taxon>
        <taxon>Pseudomonadati</taxon>
        <taxon>Bacteroidota</taxon>
        <taxon>Cytophagia</taxon>
        <taxon>Cytophagales</taxon>
        <taxon>Hymenobacteraceae</taxon>
        <taxon>Hymenobacter</taxon>
    </lineage>
</organism>
<name>A0ABY4F864_9BACT</name>
<dbReference type="RefSeq" id="WP_244716143.1">
    <property type="nucleotide sequence ID" value="NZ_CP095049.1"/>
</dbReference>
<evidence type="ECO:0000313" key="1">
    <source>
        <dbReference type="EMBL" id="UOQ52302.1"/>
    </source>
</evidence>
<accession>A0ABY4F864</accession>
<dbReference type="Proteomes" id="UP000831785">
    <property type="component" value="Chromosome"/>
</dbReference>
<reference evidence="1 2" key="1">
    <citation type="submission" date="2022-04" db="EMBL/GenBank/DDBJ databases">
        <title>Hymenobacter sp. isolated from the air.</title>
        <authorList>
            <person name="Won M."/>
            <person name="Lee C.-M."/>
            <person name="Woen H.-Y."/>
            <person name="Kwon S.-W."/>
        </authorList>
    </citation>
    <scope>NUCLEOTIDE SEQUENCE [LARGE SCALE GENOMIC DNA]</scope>
    <source>
        <strain evidence="2">5116 S-27</strain>
    </source>
</reference>
<proteinExistence type="predicted"/>
<gene>
    <name evidence="1" type="ORF">MUN80_21390</name>
</gene>